<dbReference type="EMBL" id="HACG01044858">
    <property type="protein sequence ID" value="CEK91723.1"/>
    <property type="molecule type" value="Transcribed_RNA"/>
</dbReference>
<name>A0A0B7BFE8_9EUPU</name>
<gene>
    <name evidence="2" type="primary">ORF184518</name>
</gene>
<dbReference type="PANTHER" id="PTHR13601:SF2">
    <property type="entry name" value="GAMETOGENETIN-BINDING PROTEIN 2"/>
    <property type="match status" value="1"/>
</dbReference>
<proteinExistence type="predicted"/>
<feature type="coiled-coil region" evidence="1">
    <location>
        <begin position="347"/>
        <end position="383"/>
    </location>
</feature>
<reference evidence="2" key="1">
    <citation type="submission" date="2014-12" db="EMBL/GenBank/DDBJ databases">
        <title>Insight into the proteome of Arion vulgaris.</title>
        <authorList>
            <person name="Aradska J."/>
            <person name="Bulat T."/>
            <person name="Smidak R."/>
            <person name="Sarate P."/>
            <person name="Gangsoo J."/>
            <person name="Sialana F."/>
            <person name="Bilban M."/>
            <person name="Lubec G."/>
        </authorList>
    </citation>
    <scope>NUCLEOTIDE SEQUENCE</scope>
    <source>
        <tissue evidence="2">Skin</tissue>
    </source>
</reference>
<evidence type="ECO:0000256" key="1">
    <source>
        <dbReference type="SAM" id="Coils"/>
    </source>
</evidence>
<dbReference type="GO" id="GO:0005737">
    <property type="term" value="C:cytoplasm"/>
    <property type="evidence" value="ECO:0007669"/>
    <property type="project" value="TreeGrafter"/>
</dbReference>
<dbReference type="InterPro" id="IPR026073">
    <property type="entry name" value="GGNBP2"/>
</dbReference>
<protein>
    <recommendedName>
        <fullName evidence="3">Gametogenetin-binding protein 2</fullName>
    </recommendedName>
</protein>
<dbReference type="GO" id="GO:0005634">
    <property type="term" value="C:nucleus"/>
    <property type="evidence" value="ECO:0007669"/>
    <property type="project" value="TreeGrafter"/>
</dbReference>
<organism evidence="2">
    <name type="scientific">Arion vulgaris</name>
    <dbReference type="NCBI Taxonomy" id="1028688"/>
    <lineage>
        <taxon>Eukaryota</taxon>
        <taxon>Metazoa</taxon>
        <taxon>Spiralia</taxon>
        <taxon>Lophotrochozoa</taxon>
        <taxon>Mollusca</taxon>
        <taxon>Gastropoda</taxon>
        <taxon>Heterobranchia</taxon>
        <taxon>Euthyneura</taxon>
        <taxon>Panpulmonata</taxon>
        <taxon>Eupulmonata</taxon>
        <taxon>Stylommatophora</taxon>
        <taxon>Helicina</taxon>
        <taxon>Arionoidea</taxon>
        <taxon>Arionidae</taxon>
        <taxon>Arion</taxon>
    </lineage>
</organism>
<accession>A0A0B7BFE8</accession>
<evidence type="ECO:0000313" key="2">
    <source>
        <dbReference type="EMBL" id="CEK91723.1"/>
    </source>
</evidence>
<dbReference type="AlphaFoldDB" id="A0A0B7BFE8"/>
<sequence>MARIVSIYEQDVKYDFQCRQVPIEVDNMKMVVQFSDKCVDCEKLCGVKQKDLEHFTNKFNTLTKDEVTTALLVSGKDIVSMLSHMVPCVGCRKSVERLFYQLQKSQHPALEPLVITSRGEMSIRHDYLLNPRLLFSLFHVHGSKLHSVVEAMSKSKKNKRCNLHSLETHKSRTVGCWLDAWDALAESCRGKVLVVDMNQLLTTIDTYLDKHKFCAECKTKVMLAYSILIGEHDSSSEKGYCAALYENLHCCAKERHVHVLNDTEFIAQLLEKAEPEFIGGKKDRHAKTLDIAQEEVLTCLGIHIFERLHRIWQKLRSEEQTWLILFYMGVDTLRKSYQTALEEKQGASNLELLCEELREKEKKQEVKKEIKRQKKKQKKAKAQVCTSDNSKSCPEMLGAEVPCRCPRMGPGNSSKSTNNNHHLHQHSRGSCSDANFNSLTLSLQSCDLNLQGRHGSGHDPGIRAGAGNGWLDVADVDSCESCSMHGSNEGSEESECSGSFTDSVDSCECDMLRTSVKKGSRKKQVHLLSGCHVDKLAFQTSEQPSLQELLDELSWVDGEDDDPGISEEEILAFKERKVEVDSKRQKLRQNLRQRFEELHQSKHVSTA</sequence>
<dbReference type="PANTHER" id="PTHR13601">
    <property type="entry name" value="GAMETOGENETIN-BINDING PROTEIN 2"/>
    <property type="match status" value="1"/>
</dbReference>
<evidence type="ECO:0008006" key="3">
    <source>
        <dbReference type="Google" id="ProtNLM"/>
    </source>
</evidence>
<keyword evidence="1" id="KW-0175">Coiled coil</keyword>